<gene>
    <name evidence="11" type="ORF">NP493_198g00000</name>
</gene>
<evidence type="ECO:0000256" key="7">
    <source>
        <dbReference type="ARBA" id="ARBA00023146"/>
    </source>
</evidence>
<evidence type="ECO:0000313" key="11">
    <source>
        <dbReference type="EMBL" id="KAK2186483.1"/>
    </source>
</evidence>
<accession>A0AAD9UEH4</accession>
<dbReference type="EMBL" id="JAODUO010000198">
    <property type="protein sequence ID" value="KAK2186483.1"/>
    <property type="molecule type" value="Genomic_DNA"/>
</dbReference>
<evidence type="ECO:0000313" key="12">
    <source>
        <dbReference type="Proteomes" id="UP001209878"/>
    </source>
</evidence>
<evidence type="ECO:0000256" key="4">
    <source>
        <dbReference type="ARBA" id="ARBA00022741"/>
    </source>
</evidence>
<dbReference type="InterPro" id="IPR009080">
    <property type="entry name" value="tRNAsynth_Ia_anticodon-bd"/>
</dbReference>
<dbReference type="InterPro" id="IPR009008">
    <property type="entry name" value="Val/Leu/Ile-tRNA-synth_edit"/>
</dbReference>
<dbReference type="GO" id="GO:0032543">
    <property type="term" value="P:mitochondrial translation"/>
    <property type="evidence" value="ECO:0007669"/>
    <property type="project" value="TreeGrafter"/>
</dbReference>
<dbReference type="Proteomes" id="UP001209878">
    <property type="component" value="Unassembled WGS sequence"/>
</dbReference>
<dbReference type="Gene3D" id="3.40.50.620">
    <property type="entry name" value="HUPs"/>
    <property type="match status" value="2"/>
</dbReference>
<dbReference type="InterPro" id="IPR033708">
    <property type="entry name" value="Anticodon_Ile_BEm"/>
</dbReference>
<keyword evidence="3" id="KW-0436">Ligase</keyword>
<dbReference type="CDD" id="cd00818">
    <property type="entry name" value="IleRS_core"/>
    <property type="match status" value="1"/>
</dbReference>
<dbReference type="InterPro" id="IPR002301">
    <property type="entry name" value="Ile-tRNA-ligase"/>
</dbReference>
<evidence type="ECO:0000259" key="9">
    <source>
        <dbReference type="Pfam" id="PF00133"/>
    </source>
</evidence>
<dbReference type="Pfam" id="PF00133">
    <property type="entry name" value="tRNA-synt_1"/>
    <property type="match status" value="1"/>
</dbReference>
<name>A0AAD9UEH4_RIDPI</name>
<dbReference type="NCBIfam" id="TIGR00392">
    <property type="entry name" value="ileS"/>
    <property type="match status" value="1"/>
</dbReference>
<feature type="domain" description="Aminoacyl-tRNA synthetase class Ia" evidence="9">
    <location>
        <begin position="70"/>
        <end position="681"/>
    </location>
</feature>
<proteinExistence type="inferred from homology"/>
<organism evidence="11 12">
    <name type="scientific">Ridgeia piscesae</name>
    <name type="common">Tubeworm</name>
    <dbReference type="NCBI Taxonomy" id="27915"/>
    <lineage>
        <taxon>Eukaryota</taxon>
        <taxon>Metazoa</taxon>
        <taxon>Spiralia</taxon>
        <taxon>Lophotrochozoa</taxon>
        <taxon>Annelida</taxon>
        <taxon>Polychaeta</taxon>
        <taxon>Sedentaria</taxon>
        <taxon>Canalipalpata</taxon>
        <taxon>Sabellida</taxon>
        <taxon>Siboglinidae</taxon>
        <taxon>Ridgeia</taxon>
    </lineage>
</organism>
<dbReference type="InterPro" id="IPR013155">
    <property type="entry name" value="M/V/L/I-tRNA-synth_anticd-bd"/>
</dbReference>
<comment type="similarity">
    <text evidence="1">Belongs to the class-I aminoacyl-tRNA synthetase family.</text>
</comment>
<dbReference type="GO" id="GO:0004822">
    <property type="term" value="F:isoleucine-tRNA ligase activity"/>
    <property type="evidence" value="ECO:0007669"/>
    <property type="project" value="UniProtKB-EC"/>
</dbReference>
<dbReference type="FunFam" id="3.90.740.10:FF:000009">
    <property type="entry name" value="Isoleucyl-tRNA synthetase 2, mitochondrial"/>
    <property type="match status" value="1"/>
</dbReference>
<dbReference type="GO" id="GO:0006428">
    <property type="term" value="P:isoleucyl-tRNA aminoacylation"/>
    <property type="evidence" value="ECO:0007669"/>
    <property type="project" value="InterPro"/>
</dbReference>
<keyword evidence="12" id="KW-1185">Reference proteome</keyword>
<dbReference type="PANTHER" id="PTHR42765">
    <property type="entry name" value="SOLEUCYL-TRNA SYNTHETASE"/>
    <property type="match status" value="1"/>
</dbReference>
<dbReference type="FunFam" id="3.40.50.620:FF:000152">
    <property type="entry name" value="Isoleucine--tRNA ligase"/>
    <property type="match status" value="1"/>
</dbReference>
<keyword evidence="4" id="KW-0547">Nucleotide-binding</keyword>
<keyword evidence="6" id="KW-0648">Protein biosynthesis</keyword>
<dbReference type="GO" id="GO:0005524">
    <property type="term" value="F:ATP binding"/>
    <property type="evidence" value="ECO:0007669"/>
    <property type="project" value="UniProtKB-KW"/>
</dbReference>
<dbReference type="Gene3D" id="1.10.730.20">
    <property type="match status" value="1"/>
</dbReference>
<keyword evidence="7" id="KW-0030">Aminoacyl-tRNA synthetase</keyword>
<dbReference type="PANTHER" id="PTHR42765:SF1">
    <property type="entry name" value="ISOLEUCINE--TRNA LIGASE, MITOCHONDRIAL"/>
    <property type="match status" value="1"/>
</dbReference>
<dbReference type="InterPro" id="IPR014729">
    <property type="entry name" value="Rossmann-like_a/b/a_fold"/>
</dbReference>
<dbReference type="GO" id="GO:0005739">
    <property type="term" value="C:mitochondrion"/>
    <property type="evidence" value="ECO:0007669"/>
    <property type="project" value="TreeGrafter"/>
</dbReference>
<dbReference type="InterPro" id="IPR050081">
    <property type="entry name" value="Ile-tRNA_ligase"/>
</dbReference>
<dbReference type="SUPFAM" id="SSF52374">
    <property type="entry name" value="Nucleotidylyl transferase"/>
    <property type="match status" value="1"/>
</dbReference>
<dbReference type="SUPFAM" id="SSF47323">
    <property type="entry name" value="Anticodon-binding domain of a subclass of class I aminoacyl-tRNA synthetases"/>
    <property type="match status" value="1"/>
</dbReference>
<evidence type="ECO:0000256" key="1">
    <source>
        <dbReference type="ARBA" id="ARBA00005594"/>
    </source>
</evidence>
<dbReference type="Gene3D" id="3.90.740.10">
    <property type="entry name" value="Valyl/Leucyl/Isoleucyl-tRNA synthetase, editing domain"/>
    <property type="match status" value="1"/>
</dbReference>
<dbReference type="AlphaFoldDB" id="A0AAD9UEH4"/>
<dbReference type="GO" id="GO:0002161">
    <property type="term" value="F:aminoacyl-tRNA deacylase activity"/>
    <property type="evidence" value="ECO:0007669"/>
    <property type="project" value="InterPro"/>
</dbReference>
<sequence>MHFRNNNLRYICLSRCVTAQIRRWASEGRSSKSYRDTLNLPKTKFPLSMKDGVVVKRELKIQKDCKFDKLYNWQRTQKRDKEFVLHDGPPYANGDAHVGHAINKILKDITNRYKLLCGHRVSYIPGWDCHGMPIEQKALAEARADHKTMKPLDIRKKARLFAEKTIKTQMASFQRWGVMADWEKGCYYTFDKQYEADQLDVFYQMYQKDLIYQGYMPVYWSPSSRTALAEAELEYNEEHVSPSVYIKFPIMHLPDSLRDQLRDQLGSHMKPYAVIWTTTPWTLPANEAICYGNKIKYCFVRQADSRDAFLICTEFVDKFSEIVGDKFQVLFTFDGKAISSTRYCHPFEADKECPMFAADYVTIEKGTGLVHTAPAHGHDDFKMAMQHKLPVDCIVNEDGVYMEAAGPHLAGKEVLAGGNKRVLELMADKVIHQENFKHSYPYDWRTKLPVIIRASKQWFVKTGEIKDRALACLSDISITPSTSGQGMLSQLDRRPYWCISRQRVWGVPIPVFYEKLTGEVLLSRASLDHIRGLVLKHGSECWWTLPMSELLPDSVIQESGFDTTKEFVRGDDILDIWFDSGSSWATVLKDSHQMADVYLEGLDQFGGWFQSSLLTSVAVRDKPPYRSLVVHGFAVDENGQKMSKSIGNVVNPNVIINGGKDRKVKPAYGADLLRWWAALSNLDPQVYIGDTILHKCNEQIFKVRKCLRFIMGNLHDFDITSDLVAFEQLTLQDKYLLHCLHKLCSQVTDMYDQFNYTRALNLIEKFVNIQVSFYNHITKDRLYCSHHDNLGRQSAQTVQYYLLEALTKFIAPVVPHLAEEIYQYHPYNAVNESLFHTSWFTPHNEWNNPQLQQTFDVALSLRDTFNEEIGPENPVEFDLAIAVSPKLHDILQTLQEDSTSNWSSLVEVLQCSTASILSHPPAVLPDESTTLKGITKLISPDGSVDEQHYLLVVMPAENYECQRCRRYTAIKEKELCLRCTDVVLEHDVKQPERSRSST</sequence>
<dbReference type="CDD" id="cd07960">
    <property type="entry name" value="Anticodon_Ia_Ile_BEm"/>
    <property type="match status" value="1"/>
</dbReference>
<protein>
    <recommendedName>
        <fullName evidence="2">isoleucine--tRNA ligase</fullName>
        <ecNumber evidence="2">6.1.1.5</ecNumber>
    </recommendedName>
    <alternativeName>
        <fullName evidence="8">Isoleucyl-tRNA synthetase</fullName>
    </alternativeName>
</protein>
<dbReference type="EC" id="6.1.1.5" evidence="2"/>
<dbReference type="Pfam" id="PF08264">
    <property type="entry name" value="Anticodon_1"/>
    <property type="match status" value="1"/>
</dbReference>
<dbReference type="InterPro" id="IPR002300">
    <property type="entry name" value="aa-tRNA-synth_Ia"/>
</dbReference>
<evidence type="ECO:0000256" key="2">
    <source>
        <dbReference type="ARBA" id="ARBA00013165"/>
    </source>
</evidence>
<keyword evidence="5" id="KW-0067">ATP-binding</keyword>
<dbReference type="GO" id="GO:0000049">
    <property type="term" value="F:tRNA binding"/>
    <property type="evidence" value="ECO:0007669"/>
    <property type="project" value="InterPro"/>
</dbReference>
<evidence type="ECO:0000256" key="6">
    <source>
        <dbReference type="ARBA" id="ARBA00022917"/>
    </source>
</evidence>
<evidence type="ECO:0000256" key="3">
    <source>
        <dbReference type="ARBA" id="ARBA00022598"/>
    </source>
</evidence>
<reference evidence="11" key="1">
    <citation type="journal article" date="2023" name="Mol. Biol. Evol.">
        <title>Third-Generation Sequencing Reveals the Adaptive Role of the Epigenome in Three Deep-Sea Polychaetes.</title>
        <authorList>
            <person name="Perez M."/>
            <person name="Aroh O."/>
            <person name="Sun Y."/>
            <person name="Lan Y."/>
            <person name="Juniper S.K."/>
            <person name="Young C.R."/>
            <person name="Angers B."/>
            <person name="Qian P.Y."/>
        </authorList>
    </citation>
    <scope>NUCLEOTIDE SEQUENCE</scope>
    <source>
        <strain evidence="11">R07B-5</strain>
    </source>
</reference>
<dbReference type="PRINTS" id="PR00984">
    <property type="entry name" value="TRNASYNTHILE"/>
</dbReference>
<evidence type="ECO:0000256" key="8">
    <source>
        <dbReference type="ARBA" id="ARBA00032665"/>
    </source>
</evidence>
<dbReference type="Gene3D" id="1.10.10.830">
    <property type="entry name" value="Ile-tRNA synthetase CP2 domain-like"/>
    <property type="match status" value="1"/>
</dbReference>
<dbReference type="SUPFAM" id="SSF50677">
    <property type="entry name" value="ValRS/IleRS/LeuRS editing domain"/>
    <property type="match status" value="1"/>
</dbReference>
<evidence type="ECO:0000259" key="10">
    <source>
        <dbReference type="Pfam" id="PF08264"/>
    </source>
</evidence>
<feature type="domain" description="Methionyl/Valyl/Leucyl/Isoleucyl-tRNA synthetase anticodon-binding" evidence="10">
    <location>
        <begin position="733"/>
        <end position="859"/>
    </location>
</feature>
<comment type="caution">
    <text evidence="11">The sequence shown here is derived from an EMBL/GenBank/DDBJ whole genome shotgun (WGS) entry which is preliminary data.</text>
</comment>
<evidence type="ECO:0000256" key="5">
    <source>
        <dbReference type="ARBA" id="ARBA00022840"/>
    </source>
</evidence>